<accession>A0A3A4R6P7</accession>
<dbReference type="InterPro" id="IPR017453">
    <property type="entry name" value="GCV_H_sub"/>
</dbReference>
<dbReference type="GO" id="GO:0019464">
    <property type="term" value="P:glycine decarboxylation via glycine cleavage system"/>
    <property type="evidence" value="ECO:0007669"/>
    <property type="project" value="UniProtKB-UniRule"/>
</dbReference>
<feature type="modified residue" description="N6-lipoyllysine" evidence="3 4">
    <location>
        <position position="65"/>
    </location>
</feature>
<evidence type="ECO:0000313" key="7">
    <source>
        <dbReference type="Proteomes" id="UP000266426"/>
    </source>
</evidence>
<name>A0A3A4R6P7_9BACT</name>
<gene>
    <name evidence="3 6" type="primary">gcvH</name>
    <name evidence="6" type="ORF">C4541_09475</name>
</gene>
<feature type="domain" description="Lipoyl-binding" evidence="5">
    <location>
        <begin position="24"/>
        <end position="106"/>
    </location>
</feature>
<dbReference type="NCBIfam" id="NF002270">
    <property type="entry name" value="PRK01202.1"/>
    <property type="match status" value="1"/>
</dbReference>
<dbReference type="PROSITE" id="PS50968">
    <property type="entry name" value="BIOTINYL_LIPOYL"/>
    <property type="match status" value="1"/>
</dbReference>
<dbReference type="Pfam" id="PF01597">
    <property type="entry name" value="GCV_H"/>
    <property type="match status" value="1"/>
</dbReference>
<evidence type="ECO:0000256" key="2">
    <source>
        <dbReference type="ARBA" id="ARBA00022823"/>
    </source>
</evidence>
<dbReference type="InterPro" id="IPR003016">
    <property type="entry name" value="2-oxoA_DH_lipoyl-BS"/>
</dbReference>
<dbReference type="InterPro" id="IPR011053">
    <property type="entry name" value="Single_hybrid_motif"/>
</dbReference>
<proteinExistence type="inferred from homology"/>
<reference evidence="6 7" key="1">
    <citation type="journal article" date="2017" name="ISME J.">
        <title>Energy and carbon metabolisms in a deep terrestrial subsurface fluid microbial community.</title>
        <authorList>
            <person name="Momper L."/>
            <person name="Jungbluth S.P."/>
            <person name="Lee M.D."/>
            <person name="Amend J.P."/>
        </authorList>
    </citation>
    <scope>NUCLEOTIDE SEQUENCE [LARGE SCALE GENOMIC DNA]</scope>
    <source>
        <strain evidence="6">SURF_26</strain>
    </source>
</reference>
<dbReference type="GO" id="GO:0005829">
    <property type="term" value="C:cytosol"/>
    <property type="evidence" value="ECO:0007669"/>
    <property type="project" value="TreeGrafter"/>
</dbReference>
<comment type="caution">
    <text evidence="6">The sequence shown here is derived from an EMBL/GenBank/DDBJ whole genome shotgun (WGS) entry which is preliminary data.</text>
</comment>
<evidence type="ECO:0000256" key="1">
    <source>
        <dbReference type="ARBA" id="ARBA00009249"/>
    </source>
</evidence>
<comment type="similarity">
    <text evidence="1 3">Belongs to the GcvH family.</text>
</comment>
<dbReference type="InterPro" id="IPR002930">
    <property type="entry name" value="GCV_H"/>
</dbReference>
<organism evidence="6 7">
    <name type="scientific">Candidatus Auribacter fodinae</name>
    <dbReference type="NCBI Taxonomy" id="2093366"/>
    <lineage>
        <taxon>Bacteria</taxon>
        <taxon>Pseudomonadati</taxon>
        <taxon>Candidatus Auribacterota</taxon>
        <taxon>Candidatus Auribacteria</taxon>
        <taxon>Candidatus Auribacterales</taxon>
        <taxon>Candidatus Auribacteraceae</taxon>
        <taxon>Candidatus Auribacter</taxon>
    </lineage>
</organism>
<sequence length="127" mass="13737">MKMNIPASLKYTSSHEWISCDGKTGKVGITDHAQKELGDIVFVELPEVGKTVSAGKACAVVESVKTASDIYTPVSGTITAVNDGLTSRPELINEDCYTKGWIFEVKLSDPSELNNLLDANGYREVVQ</sequence>
<dbReference type="AlphaFoldDB" id="A0A3A4R6P7"/>
<evidence type="ECO:0000313" key="6">
    <source>
        <dbReference type="EMBL" id="RJP57958.1"/>
    </source>
</evidence>
<dbReference type="Proteomes" id="UP000266426">
    <property type="component" value="Unassembled WGS sequence"/>
</dbReference>
<dbReference type="SUPFAM" id="SSF51230">
    <property type="entry name" value="Single hybrid motif"/>
    <property type="match status" value="1"/>
</dbReference>
<comment type="subunit">
    <text evidence="3">The glycine cleavage system is composed of four proteins: P, T, L and H.</text>
</comment>
<dbReference type="CDD" id="cd06848">
    <property type="entry name" value="GCS_H"/>
    <property type="match status" value="1"/>
</dbReference>
<dbReference type="InterPro" id="IPR000089">
    <property type="entry name" value="Biotin_lipoyl"/>
</dbReference>
<dbReference type="HAMAP" id="MF_00272">
    <property type="entry name" value="GcvH"/>
    <property type="match status" value="1"/>
</dbReference>
<dbReference type="PROSITE" id="PS00189">
    <property type="entry name" value="LIPOYL"/>
    <property type="match status" value="1"/>
</dbReference>
<evidence type="ECO:0000256" key="3">
    <source>
        <dbReference type="HAMAP-Rule" id="MF_00272"/>
    </source>
</evidence>
<dbReference type="GO" id="GO:0005960">
    <property type="term" value="C:glycine cleavage complex"/>
    <property type="evidence" value="ECO:0007669"/>
    <property type="project" value="InterPro"/>
</dbReference>
<evidence type="ECO:0000259" key="5">
    <source>
        <dbReference type="PROSITE" id="PS50968"/>
    </source>
</evidence>
<dbReference type="GO" id="GO:0009249">
    <property type="term" value="P:protein lipoylation"/>
    <property type="evidence" value="ECO:0007669"/>
    <property type="project" value="TreeGrafter"/>
</dbReference>
<dbReference type="EMBL" id="QZJZ01000073">
    <property type="protein sequence ID" value="RJP57958.1"/>
    <property type="molecule type" value="Genomic_DNA"/>
</dbReference>
<dbReference type="PANTHER" id="PTHR11715:SF3">
    <property type="entry name" value="GLYCINE CLEAVAGE SYSTEM H PROTEIN-RELATED"/>
    <property type="match status" value="1"/>
</dbReference>
<dbReference type="NCBIfam" id="TIGR00527">
    <property type="entry name" value="gcvH"/>
    <property type="match status" value="1"/>
</dbReference>
<comment type="function">
    <text evidence="3">The glycine cleavage system catalyzes the degradation of glycine. The H protein shuttles the methylamine group of glycine from the P protein to the T protein.</text>
</comment>
<evidence type="ECO:0000256" key="4">
    <source>
        <dbReference type="PIRSR" id="PIRSR617453-50"/>
    </source>
</evidence>
<dbReference type="PANTHER" id="PTHR11715">
    <property type="entry name" value="GLYCINE CLEAVAGE SYSTEM H PROTEIN"/>
    <property type="match status" value="1"/>
</dbReference>
<dbReference type="Gene3D" id="2.40.50.100">
    <property type="match status" value="1"/>
</dbReference>
<keyword evidence="2 3" id="KW-0450">Lipoyl</keyword>
<dbReference type="InterPro" id="IPR033753">
    <property type="entry name" value="GCV_H/Fam206"/>
</dbReference>
<comment type="cofactor">
    <cofactor evidence="3">
        <name>(R)-lipoate</name>
        <dbReference type="ChEBI" id="CHEBI:83088"/>
    </cofactor>
    <text evidence="3">Binds 1 lipoyl cofactor covalently.</text>
</comment>
<protein>
    <recommendedName>
        <fullName evidence="3">Glycine cleavage system H protein</fullName>
    </recommendedName>
</protein>